<dbReference type="SMART" id="SM00740">
    <property type="entry name" value="PASTA"/>
    <property type="match status" value="3"/>
</dbReference>
<dbReference type="CDD" id="cd06577">
    <property type="entry name" value="PASTA_pknB"/>
    <property type="match status" value="3"/>
</dbReference>
<reference evidence="3 4" key="1">
    <citation type="submission" date="2018-05" db="EMBL/GenBank/DDBJ databases">
        <title>Complete genome sequence of Arcticibacterium luteifluviistationis SM1504T, a cytophagaceae bacterium isolated from Arctic surface seawater.</title>
        <authorList>
            <person name="Li Y."/>
            <person name="Qin Q.-L."/>
        </authorList>
    </citation>
    <scope>NUCLEOTIDE SEQUENCE [LARGE SCALE GENOMIC DNA]</scope>
    <source>
        <strain evidence="3 4">SM1504</strain>
    </source>
</reference>
<dbReference type="RefSeq" id="WP_111370365.1">
    <property type="nucleotide sequence ID" value="NZ_CP029480.1"/>
</dbReference>
<dbReference type="OrthoDB" id="9803895at2"/>
<evidence type="ECO:0000313" key="4">
    <source>
        <dbReference type="Proteomes" id="UP000249873"/>
    </source>
</evidence>
<feature type="transmembrane region" description="Helical" evidence="1">
    <location>
        <begin position="12"/>
        <end position="37"/>
    </location>
</feature>
<dbReference type="KEGG" id="als:DJ013_03395"/>
<evidence type="ECO:0000256" key="1">
    <source>
        <dbReference type="SAM" id="Phobius"/>
    </source>
</evidence>
<dbReference type="Proteomes" id="UP000249873">
    <property type="component" value="Chromosome"/>
</dbReference>
<proteinExistence type="predicted"/>
<dbReference type="InterPro" id="IPR005543">
    <property type="entry name" value="PASTA_dom"/>
</dbReference>
<keyword evidence="1" id="KW-1133">Transmembrane helix</keyword>
<keyword evidence="4" id="KW-1185">Reference proteome</keyword>
<accession>A0A2Z4G891</accession>
<dbReference type="PROSITE" id="PS51178">
    <property type="entry name" value="PASTA"/>
    <property type="match status" value="3"/>
</dbReference>
<keyword evidence="1" id="KW-0812">Transmembrane</keyword>
<feature type="domain" description="PASTA" evidence="2">
    <location>
        <begin position="110"/>
        <end position="180"/>
    </location>
</feature>
<protein>
    <submittedName>
        <fullName evidence="3">Penicillin-binding protein</fullName>
    </submittedName>
</protein>
<dbReference type="EMBL" id="CP029480">
    <property type="protein sequence ID" value="AWV97263.1"/>
    <property type="molecule type" value="Genomic_DNA"/>
</dbReference>
<dbReference type="AlphaFoldDB" id="A0A2Z4G891"/>
<name>A0A2Z4G891_9BACT</name>
<feature type="domain" description="PASTA" evidence="2">
    <location>
        <begin position="183"/>
        <end position="250"/>
    </location>
</feature>
<sequence>MPKLSTGSKTDIFIHLGILITAGLVLFFAFFFLYLPWTTNHNEEIEVPNLKGLTLQETKNVLDSRNLTYEISDSTYVNGLKPLTIFSQYPKENSGVKNGRKIFLTIISDKAPKIQVPNVIGRSEGSAKNLLSSIGFLITATEFIPAIEKNTVLKLKQDGKELAVGSTIKKGSKITLVVGDGYGNTTVSVPDLTGLSYGDADVLINGSSLNIGSILYDNSSGLPEGTVVRQKPDAGVNLRTGDAVNIWLSGDSGQDLN</sequence>
<feature type="domain" description="PASTA" evidence="2">
    <location>
        <begin position="41"/>
        <end position="108"/>
    </location>
</feature>
<dbReference type="Gene3D" id="3.30.10.20">
    <property type="match status" value="3"/>
</dbReference>
<dbReference type="Pfam" id="PF03793">
    <property type="entry name" value="PASTA"/>
    <property type="match status" value="3"/>
</dbReference>
<organism evidence="3 4">
    <name type="scientific">Arcticibacterium luteifluviistationis</name>
    <dbReference type="NCBI Taxonomy" id="1784714"/>
    <lineage>
        <taxon>Bacteria</taxon>
        <taxon>Pseudomonadati</taxon>
        <taxon>Bacteroidota</taxon>
        <taxon>Cytophagia</taxon>
        <taxon>Cytophagales</taxon>
        <taxon>Leadbetterellaceae</taxon>
        <taxon>Arcticibacterium</taxon>
    </lineage>
</organism>
<evidence type="ECO:0000313" key="3">
    <source>
        <dbReference type="EMBL" id="AWV97263.1"/>
    </source>
</evidence>
<gene>
    <name evidence="3" type="ORF">DJ013_03395</name>
</gene>
<evidence type="ECO:0000259" key="2">
    <source>
        <dbReference type="PROSITE" id="PS51178"/>
    </source>
</evidence>
<keyword evidence="1" id="KW-0472">Membrane</keyword>